<reference evidence="5 6" key="1">
    <citation type="journal article" date="2015" name="Genome Announc.">
        <title>Expanding the biotechnology potential of lactobacilli through comparative genomics of 213 strains and associated genera.</title>
        <authorList>
            <person name="Sun Z."/>
            <person name="Harris H.M."/>
            <person name="McCann A."/>
            <person name="Guo C."/>
            <person name="Argimon S."/>
            <person name="Zhang W."/>
            <person name="Yang X."/>
            <person name="Jeffery I.B."/>
            <person name="Cooney J.C."/>
            <person name="Kagawa T.F."/>
            <person name="Liu W."/>
            <person name="Song Y."/>
            <person name="Salvetti E."/>
            <person name="Wrobel A."/>
            <person name="Rasinkangas P."/>
            <person name="Parkhill J."/>
            <person name="Rea M.C."/>
            <person name="O'Sullivan O."/>
            <person name="Ritari J."/>
            <person name="Douillard F.P."/>
            <person name="Paul Ross R."/>
            <person name="Yang R."/>
            <person name="Briner A.E."/>
            <person name="Felis G.E."/>
            <person name="de Vos W.M."/>
            <person name="Barrangou R."/>
            <person name="Klaenhammer T.R."/>
            <person name="Caufield P.W."/>
            <person name="Cui Y."/>
            <person name="Zhang H."/>
            <person name="O'Toole P.W."/>
        </authorList>
    </citation>
    <scope>NUCLEOTIDE SEQUENCE [LARGE SCALE GENOMIC DNA]</scope>
    <source>
        <strain evidence="5 6">DSM 20335</strain>
    </source>
</reference>
<protein>
    <submittedName>
        <fullName evidence="5">GntR family transcriptional regulator</fullName>
    </submittedName>
</protein>
<evidence type="ECO:0000313" key="6">
    <source>
        <dbReference type="Proteomes" id="UP000051813"/>
    </source>
</evidence>
<evidence type="ECO:0000256" key="2">
    <source>
        <dbReference type="ARBA" id="ARBA00023125"/>
    </source>
</evidence>
<dbReference type="InterPro" id="IPR011663">
    <property type="entry name" value="UTRA"/>
</dbReference>
<dbReference type="PATRIC" id="fig|1423738.3.peg.328"/>
<dbReference type="GO" id="GO:0045892">
    <property type="term" value="P:negative regulation of DNA-templated transcription"/>
    <property type="evidence" value="ECO:0007669"/>
    <property type="project" value="TreeGrafter"/>
</dbReference>
<dbReference type="InterPro" id="IPR050679">
    <property type="entry name" value="Bact_HTH_transcr_reg"/>
</dbReference>
<comment type="caution">
    <text evidence="5">The sequence shown here is derived from an EMBL/GenBank/DDBJ whole genome shotgun (WGS) entry which is preliminary data.</text>
</comment>
<dbReference type="PROSITE" id="PS50949">
    <property type="entry name" value="HTH_GNTR"/>
    <property type="match status" value="1"/>
</dbReference>
<keyword evidence="6" id="KW-1185">Reference proteome</keyword>
<dbReference type="Pfam" id="PF07702">
    <property type="entry name" value="UTRA"/>
    <property type="match status" value="1"/>
</dbReference>
<dbReference type="GO" id="GO:0003700">
    <property type="term" value="F:DNA-binding transcription factor activity"/>
    <property type="evidence" value="ECO:0007669"/>
    <property type="project" value="InterPro"/>
</dbReference>
<dbReference type="Proteomes" id="UP000051813">
    <property type="component" value="Unassembled WGS sequence"/>
</dbReference>
<dbReference type="GO" id="GO:0003677">
    <property type="term" value="F:DNA binding"/>
    <property type="evidence" value="ECO:0007669"/>
    <property type="project" value="UniProtKB-KW"/>
</dbReference>
<feature type="domain" description="HTH gntR-type" evidence="4">
    <location>
        <begin position="4"/>
        <end position="72"/>
    </location>
</feature>
<proteinExistence type="predicted"/>
<dbReference type="Gene3D" id="1.10.10.10">
    <property type="entry name" value="Winged helix-like DNA-binding domain superfamily/Winged helix DNA-binding domain"/>
    <property type="match status" value="1"/>
</dbReference>
<dbReference type="PANTHER" id="PTHR44846:SF4">
    <property type="entry name" value="HTH GNTR-TYPE DOMAIN-CONTAINING PROTEIN"/>
    <property type="match status" value="1"/>
</dbReference>
<evidence type="ECO:0000313" key="5">
    <source>
        <dbReference type="EMBL" id="KRM78694.1"/>
    </source>
</evidence>
<accession>A0A0R2BRZ8</accession>
<keyword evidence="3" id="KW-0804">Transcription</keyword>
<dbReference type="FunFam" id="1.10.10.10:FF:000079">
    <property type="entry name" value="GntR family transcriptional regulator"/>
    <property type="match status" value="1"/>
</dbReference>
<dbReference type="OrthoDB" id="9815017at2"/>
<dbReference type="SUPFAM" id="SSF46785">
    <property type="entry name" value="Winged helix' DNA-binding domain"/>
    <property type="match status" value="1"/>
</dbReference>
<organism evidence="5 6">
    <name type="scientific">Lapidilactobacillus dextrinicus DSM 20335</name>
    <dbReference type="NCBI Taxonomy" id="1423738"/>
    <lineage>
        <taxon>Bacteria</taxon>
        <taxon>Bacillati</taxon>
        <taxon>Bacillota</taxon>
        <taxon>Bacilli</taxon>
        <taxon>Lactobacillales</taxon>
        <taxon>Lactobacillaceae</taxon>
        <taxon>Lapidilactobacillus</taxon>
    </lineage>
</organism>
<keyword evidence="2" id="KW-0238">DNA-binding</keyword>
<dbReference type="Gene3D" id="3.40.1410.10">
    <property type="entry name" value="Chorismate lyase-like"/>
    <property type="match status" value="1"/>
</dbReference>
<dbReference type="InterPro" id="IPR036390">
    <property type="entry name" value="WH_DNA-bd_sf"/>
</dbReference>
<evidence type="ECO:0000256" key="3">
    <source>
        <dbReference type="ARBA" id="ARBA00023163"/>
    </source>
</evidence>
<dbReference type="CDD" id="cd07377">
    <property type="entry name" value="WHTH_GntR"/>
    <property type="match status" value="1"/>
</dbReference>
<dbReference type="SUPFAM" id="SSF64288">
    <property type="entry name" value="Chorismate lyase-like"/>
    <property type="match status" value="1"/>
</dbReference>
<dbReference type="PANTHER" id="PTHR44846">
    <property type="entry name" value="MANNOSYL-D-GLYCERATE TRANSPORT/METABOLISM SYSTEM REPRESSOR MNGR-RELATED"/>
    <property type="match status" value="1"/>
</dbReference>
<sequence>MKEMPKYMIIANQLRQQILAGDFAPDGQLPQESRLTTAYNVSRITIRKALDILVTENLIYRVQGAGTYVKYSNDKGQLIDQNQAELFNFDELEATVINFSVVNPPDRVVRTLEINKFDLVYVVERVLTKLKEPVIYQKLFFPIKFIQGMRMDALNGSITDFMQNELDVSITSTIRHFLLGHLNEQSAEYLHINPHDPLLLIEEKMYLKNGVIGVFDQNWINTEKYNYGVRILLG</sequence>
<dbReference type="SMART" id="SM00866">
    <property type="entry name" value="UTRA"/>
    <property type="match status" value="1"/>
</dbReference>
<dbReference type="Pfam" id="PF00392">
    <property type="entry name" value="GntR"/>
    <property type="match status" value="1"/>
</dbReference>
<dbReference type="EMBL" id="AYYK01000011">
    <property type="protein sequence ID" value="KRM78694.1"/>
    <property type="molecule type" value="Genomic_DNA"/>
</dbReference>
<dbReference type="InterPro" id="IPR000524">
    <property type="entry name" value="Tscrpt_reg_HTH_GntR"/>
</dbReference>
<name>A0A0R2BRZ8_9LACO</name>
<dbReference type="InterPro" id="IPR028978">
    <property type="entry name" value="Chorismate_lyase_/UTRA_dom_sf"/>
</dbReference>
<dbReference type="AlphaFoldDB" id="A0A0R2BRZ8"/>
<dbReference type="STRING" id="1423738.FC84_GL000321"/>
<dbReference type="SMART" id="SM00345">
    <property type="entry name" value="HTH_GNTR"/>
    <property type="match status" value="1"/>
</dbReference>
<evidence type="ECO:0000259" key="4">
    <source>
        <dbReference type="PROSITE" id="PS50949"/>
    </source>
</evidence>
<dbReference type="PRINTS" id="PR00035">
    <property type="entry name" value="HTHGNTR"/>
</dbReference>
<keyword evidence="1" id="KW-0805">Transcription regulation</keyword>
<dbReference type="InterPro" id="IPR036388">
    <property type="entry name" value="WH-like_DNA-bd_sf"/>
</dbReference>
<gene>
    <name evidence="5" type="ORF">FC84_GL000321</name>
</gene>
<evidence type="ECO:0000256" key="1">
    <source>
        <dbReference type="ARBA" id="ARBA00023015"/>
    </source>
</evidence>